<dbReference type="Gene3D" id="1.10.167.10">
    <property type="entry name" value="Regulator of G-protein Signalling 4, domain 2"/>
    <property type="match status" value="1"/>
</dbReference>
<feature type="transmembrane region" description="Helical" evidence="3">
    <location>
        <begin position="319"/>
        <end position="342"/>
    </location>
</feature>
<protein>
    <recommendedName>
        <fullName evidence="6">G-protein coupled receptors family 3 profile domain-containing protein</fullName>
    </recommendedName>
</protein>
<dbReference type="AlphaFoldDB" id="A0A7S4DT13"/>
<evidence type="ECO:0000313" key="5">
    <source>
        <dbReference type="EMBL" id="CAE0667927.1"/>
    </source>
</evidence>
<reference evidence="5" key="1">
    <citation type="submission" date="2021-01" db="EMBL/GenBank/DDBJ databases">
        <authorList>
            <person name="Corre E."/>
            <person name="Pelletier E."/>
            <person name="Niang G."/>
            <person name="Scheremetjew M."/>
            <person name="Finn R."/>
            <person name="Kale V."/>
            <person name="Holt S."/>
            <person name="Cochrane G."/>
            <person name="Meng A."/>
            <person name="Brown T."/>
            <person name="Cohen L."/>
        </authorList>
    </citation>
    <scope>NUCLEOTIDE SEQUENCE</scope>
    <source>
        <strain evidence="5">CCCM811</strain>
    </source>
</reference>
<feature type="compositionally biased region" description="Basic and acidic residues" evidence="2">
    <location>
        <begin position="814"/>
        <end position="833"/>
    </location>
</feature>
<dbReference type="EMBL" id="HBIV01027306">
    <property type="protein sequence ID" value="CAE0667927.1"/>
    <property type="molecule type" value="Transcribed_RNA"/>
</dbReference>
<sequence length="840" mass="93174">MLAAALAWLAVGSTADTVDEVYCWLSELGNDGNVVDHSVGLCDRSVSVSWFTRPPQEVFAKSTIDVEYEINVAAPVRVQSIPSIIHTNIHICKEDVSECAIKRVIFGDNDNSTTSSASYGGSLINMMSQRAPPQKMNLTGISDGKATVRTQFVLDEGKYTVIAHARFIAVATSTRNRTQYDMEVSAVVQSNARQGYLTSNAELLVVILVGGLILYFLGMSSVLIQEYHLGSLKRRAFFLSQLGIGGAIVFVSTVFFWNLEMGDSACVLVPWQISLGFTCLALPLVVKSIYGFLFGMRARLAGSPSVLLEVATIKYRKSLIAGFLLGGLICIDVLCSMLYVIIGQPQALEPGYSGAYRDHCRLQEGAVGCLYALAATNIFVLSVTAITLWMYNGVGIRKVEHVKLRESVTKAFTACSSVFVLQTAFDQDRVLMFLVRSFMMIYVAFVSTSWIRNEYKQRQALFTFGRQNTEKNSLGKGKSEKGMRELSSVKAFNLLFRSPVVRGYLYHHCVKTVDTESVEFCSAVLEFKENPSVEGAEAILDTYVRDTSPHPINISGGEKRKLEERFQELKAEVQKAFAETKENPSDKEKPQHQLTTTHVVISPPINDPRLAKLRGVFNKTFKTVRTLVYINHWRAFGDSKYGITAGSILQWLGFIDGFCQEEQVWIYEHIRMGIESSINHERMRNNTDTKDASENQRRRFVRRGSHDGKGIITLNQISSSKKKMKPVAKSPGTEENWAVNRAGSSLVTNRQSTLFRARSSTYLHNESVSSAAHGRHASMTSNLSPINTYRGVDNAQSMVSECDSRARTPLVVSDRAETPKAEAGRRGGREARASRRNGPA</sequence>
<keyword evidence="4" id="KW-0732">Signal</keyword>
<evidence type="ECO:0000256" key="3">
    <source>
        <dbReference type="SAM" id="Phobius"/>
    </source>
</evidence>
<keyword evidence="3" id="KW-0472">Membrane</keyword>
<feature type="transmembrane region" description="Helical" evidence="3">
    <location>
        <begin position="203"/>
        <end position="224"/>
    </location>
</feature>
<organism evidence="5">
    <name type="scientific">Lotharella globosa</name>
    <dbReference type="NCBI Taxonomy" id="91324"/>
    <lineage>
        <taxon>Eukaryota</taxon>
        <taxon>Sar</taxon>
        <taxon>Rhizaria</taxon>
        <taxon>Cercozoa</taxon>
        <taxon>Chlorarachniophyceae</taxon>
        <taxon>Lotharella</taxon>
    </lineage>
</organism>
<keyword evidence="3" id="KW-1133">Transmembrane helix</keyword>
<proteinExistence type="predicted"/>
<evidence type="ECO:0000256" key="2">
    <source>
        <dbReference type="SAM" id="MobiDB-lite"/>
    </source>
</evidence>
<evidence type="ECO:0008006" key="6">
    <source>
        <dbReference type="Google" id="ProtNLM"/>
    </source>
</evidence>
<keyword evidence="1" id="KW-0175">Coiled coil</keyword>
<feature type="signal peptide" evidence="4">
    <location>
        <begin position="1"/>
        <end position="15"/>
    </location>
</feature>
<evidence type="ECO:0000256" key="1">
    <source>
        <dbReference type="SAM" id="Coils"/>
    </source>
</evidence>
<evidence type="ECO:0000256" key="4">
    <source>
        <dbReference type="SAM" id="SignalP"/>
    </source>
</evidence>
<accession>A0A7S4DT13</accession>
<feature type="transmembrane region" description="Helical" evidence="3">
    <location>
        <begin position="371"/>
        <end position="395"/>
    </location>
</feature>
<feature type="transmembrane region" description="Helical" evidence="3">
    <location>
        <begin position="269"/>
        <end position="290"/>
    </location>
</feature>
<feature type="transmembrane region" description="Helical" evidence="3">
    <location>
        <begin position="236"/>
        <end position="257"/>
    </location>
</feature>
<feature type="transmembrane region" description="Helical" evidence="3">
    <location>
        <begin position="431"/>
        <end position="451"/>
    </location>
</feature>
<dbReference type="InterPro" id="IPR036305">
    <property type="entry name" value="RGS_sf"/>
</dbReference>
<feature type="region of interest" description="Disordered" evidence="2">
    <location>
        <begin position="804"/>
        <end position="840"/>
    </location>
</feature>
<dbReference type="InterPro" id="IPR044926">
    <property type="entry name" value="RGS_subdomain_2"/>
</dbReference>
<feature type="coiled-coil region" evidence="1">
    <location>
        <begin position="552"/>
        <end position="579"/>
    </location>
</feature>
<feature type="chain" id="PRO_5031136654" description="G-protein coupled receptors family 3 profile domain-containing protein" evidence="4">
    <location>
        <begin position="16"/>
        <end position="840"/>
    </location>
</feature>
<keyword evidence="3" id="KW-0812">Transmembrane</keyword>
<name>A0A7S4DT13_9EUKA</name>
<dbReference type="SUPFAM" id="SSF48097">
    <property type="entry name" value="Regulator of G-protein signaling, RGS"/>
    <property type="match status" value="1"/>
</dbReference>
<gene>
    <name evidence="5" type="ORF">LGLO00237_LOCUS19550</name>
</gene>